<feature type="compositionally biased region" description="Low complexity" evidence="1">
    <location>
        <begin position="946"/>
        <end position="964"/>
    </location>
</feature>
<reference evidence="3 4" key="1">
    <citation type="journal article" date="2015" name="BMC Genomics">
        <title>Gene expression during zombie ant biting behavior reflects the complexity underlying fungal parasitic behavioral manipulation.</title>
        <authorList>
            <person name="de Bekker C."/>
            <person name="Ohm R.A."/>
            <person name="Loreto R.G."/>
            <person name="Sebastian A."/>
            <person name="Albert I."/>
            <person name="Merrow M."/>
            <person name="Brachmann A."/>
            <person name="Hughes D.P."/>
        </authorList>
    </citation>
    <scope>NUCLEOTIDE SEQUENCE [LARGE SCALE GENOMIC DNA]</scope>
    <source>
        <strain evidence="3 4">SC16a</strain>
    </source>
</reference>
<feature type="compositionally biased region" description="Polar residues" evidence="1">
    <location>
        <begin position="979"/>
        <end position="989"/>
    </location>
</feature>
<dbReference type="Gene3D" id="2.30.29.30">
    <property type="entry name" value="Pleckstrin-homology domain (PH domain)/Phosphotyrosine-binding domain (PTB)"/>
    <property type="match status" value="1"/>
</dbReference>
<feature type="region of interest" description="Disordered" evidence="1">
    <location>
        <begin position="267"/>
        <end position="286"/>
    </location>
</feature>
<dbReference type="STRING" id="268505.A0A2A9P4C0"/>
<dbReference type="OrthoDB" id="10249382at2759"/>
<feature type="compositionally biased region" description="Low complexity" evidence="1">
    <location>
        <begin position="657"/>
        <end position="670"/>
    </location>
</feature>
<organism evidence="3 4">
    <name type="scientific">Ophiocordyceps unilateralis</name>
    <name type="common">Zombie-ant fungus</name>
    <name type="synonym">Torrubia unilateralis</name>
    <dbReference type="NCBI Taxonomy" id="268505"/>
    <lineage>
        <taxon>Eukaryota</taxon>
        <taxon>Fungi</taxon>
        <taxon>Dikarya</taxon>
        <taxon>Ascomycota</taxon>
        <taxon>Pezizomycotina</taxon>
        <taxon>Sordariomycetes</taxon>
        <taxon>Hypocreomycetidae</taxon>
        <taxon>Hypocreales</taxon>
        <taxon>Ophiocordycipitaceae</taxon>
        <taxon>Ophiocordyceps</taxon>
    </lineage>
</organism>
<feature type="domain" description="RanBD1" evidence="2">
    <location>
        <begin position="1038"/>
        <end position="1120"/>
    </location>
</feature>
<feature type="compositionally biased region" description="Polar residues" evidence="1">
    <location>
        <begin position="373"/>
        <end position="413"/>
    </location>
</feature>
<feature type="compositionally biased region" description="Acidic residues" evidence="1">
    <location>
        <begin position="418"/>
        <end position="428"/>
    </location>
</feature>
<feature type="compositionally biased region" description="Low complexity" evidence="1">
    <location>
        <begin position="316"/>
        <end position="325"/>
    </location>
</feature>
<feature type="compositionally biased region" description="Low complexity" evidence="1">
    <location>
        <begin position="700"/>
        <end position="714"/>
    </location>
</feature>
<dbReference type="PANTHER" id="PTHR38697:SF1">
    <property type="entry name" value="NUCLEAR PORE COMPLEX PROTEIN SIMILAR TO S. CEREVISIAE NUP2 (EUROFUNG)"/>
    <property type="match status" value="1"/>
</dbReference>
<evidence type="ECO:0000313" key="4">
    <source>
        <dbReference type="Proteomes" id="UP000037136"/>
    </source>
</evidence>
<feature type="compositionally biased region" description="Basic and acidic residues" evidence="1">
    <location>
        <begin position="493"/>
        <end position="503"/>
    </location>
</feature>
<sequence>MVTFSLPADDYVADATNGTPKSRSQLPFAKRSLASSSSFGGGSARRNGTPYAAPARRIFGNQRDEMSSVGLSSSSIATARNIFRASTFSDSPPSTSFSPSLPQNTMKRVFAPGATPESSRTFRHATAQATPRGMAAKAVDKELFPLRIASPPAELTGEALTQKIPKEWNSKGSIYADQFLSHLCPAELDEEQRRQFFCILDLRRLKYAANEIFCRKDWKLNAINFAKEFEKSRSIILLRYGLYEFQNVKPSDDVLKKWRREHGLAEPDDEAIDATPSRVVSSKKRKASDDFIKDSTVPVASAPMGKRRAIEEVAEPEPAAATPGPSNNKRKASVSGEPPAKLPKSASLSARALFEKVANKETTAPGNLFSAPKPSSSNLARSVLTGATAQGGSDSQAGSNIFSYLSDASSAKNSGVEADAESESESGSEEAARPGHNDKSDLDAGGEGEAGSQTGLGNNPFTSLNNNAAPGSSSIPGTRESTPGRSLFQRITKGSDGHPVRAEDEADKSQTTADKPAAPLDQTWNPNTTPIKFAPTTTTTTQSSSLFGSTASAPASNIFAPKTTTASANFGQYVPPAKEPLAGASADQAGGGNDGGESDKENESKRSKKSISDAKLAAAQPPNLFGAKSAAQDKPVDAEPPKTTSLFGSQAAPPPFGSTSGTTSSLFAASKPDTTPSNPFATVPSAVPTSLFGAPSTQGAKADAAPAATDNSASQPTKFSFGAASSTGDAKSGPEAISKAGEAKSGPATASTTTTSGGPKSPSGTAVGNSLFDGSPMKQDDPSPAKNPFGGGTGAAVPSSLFSFGVKPQAATDSAPGAAGAFGKPSGPAANDSAAAGTVSFGAGTSSTPSTGGFNFNFGGGATSGSSFTNPFAKISDGAPKATSGGLFNFDTSSGSTSFQFGSGANGSTSVPAPSSSMFGQSSNKAAPAFAGVSGPGGAPSFNLPGGQSQASSQGSGAVFGSSQPAAPVFGSVQPPAGGSSTTGTNSPLNFGGGGSSLATTPAAGTPEHWSQAEGTGSGGDGKEGEEQAQISLTDVVDADEEVLHDVRVKALKFTPPGDNKSDSDDRQKTKPKSPWTTRGVGPLRILKHRKTGAVRLVQRAEPRGNVVVNRTVLPTMTYKADGKYVKVTTSTVGGDGLETWMMQTKTKELATELAAALEESKGANKE</sequence>
<dbReference type="EMBL" id="LAZP02000605">
    <property type="protein sequence ID" value="PFH56335.1"/>
    <property type="molecule type" value="Genomic_DNA"/>
</dbReference>
<feature type="region of interest" description="Disordered" evidence="1">
    <location>
        <begin position="568"/>
        <end position="860"/>
    </location>
</feature>
<dbReference type="InterPro" id="IPR000156">
    <property type="entry name" value="Ran_bind_dom"/>
</dbReference>
<feature type="compositionally biased region" description="Low complexity" evidence="1">
    <location>
        <begin position="840"/>
        <end position="857"/>
    </location>
</feature>
<dbReference type="InterPro" id="IPR053074">
    <property type="entry name" value="NPC_Nucleoporin"/>
</dbReference>
<protein>
    <recommendedName>
        <fullName evidence="2">RanBD1 domain-containing protein</fullName>
    </recommendedName>
</protein>
<feature type="compositionally biased region" description="Basic and acidic residues" evidence="1">
    <location>
        <begin position="1060"/>
        <end position="1069"/>
    </location>
</feature>
<dbReference type="SMART" id="SM00160">
    <property type="entry name" value="RanBD"/>
    <property type="match status" value="1"/>
</dbReference>
<dbReference type="PROSITE" id="PS50196">
    <property type="entry name" value="RANBD1"/>
    <property type="match status" value="1"/>
</dbReference>
<evidence type="ECO:0000313" key="3">
    <source>
        <dbReference type="EMBL" id="PFH56335.1"/>
    </source>
</evidence>
<feature type="compositionally biased region" description="Polar residues" evidence="1">
    <location>
        <begin position="451"/>
        <end position="484"/>
    </location>
</feature>
<evidence type="ECO:0000256" key="1">
    <source>
        <dbReference type="SAM" id="MobiDB-lite"/>
    </source>
</evidence>
<feature type="compositionally biased region" description="Low complexity" evidence="1">
    <location>
        <begin position="29"/>
        <end position="38"/>
    </location>
</feature>
<feature type="region of interest" description="Disordered" evidence="1">
    <location>
        <begin position="1"/>
        <end position="59"/>
    </location>
</feature>
<proteinExistence type="predicted"/>
<dbReference type="AlphaFoldDB" id="A0A2A9P4C0"/>
<name>A0A2A9P4C0_OPHUN</name>
<keyword evidence="4" id="KW-1185">Reference proteome</keyword>
<feature type="compositionally biased region" description="Polar residues" evidence="1">
    <location>
        <begin position="542"/>
        <end position="553"/>
    </location>
</feature>
<accession>A0A2A9P4C0</accession>
<dbReference type="PANTHER" id="PTHR38697">
    <property type="entry name" value="NUCLEAR PORE COMPLEX PROTEIN SIMILAR TO S. CEREVISIAE NUP2 (EUROFUNG)"/>
    <property type="match status" value="1"/>
</dbReference>
<feature type="compositionally biased region" description="Polar residues" evidence="1">
    <location>
        <begin position="16"/>
        <end position="25"/>
    </location>
</feature>
<gene>
    <name evidence="3" type="ORF">XA68_16709</name>
</gene>
<dbReference type="CDD" id="cd13170">
    <property type="entry name" value="RanBD_NUP50"/>
    <property type="match status" value="1"/>
</dbReference>
<feature type="compositionally biased region" description="Basic and acidic residues" evidence="1">
    <location>
        <begin position="430"/>
        <end position="442"/>
    </location>
</feature>
<feature type="compositionally biased region" description="Low complexity" evidence="1">
    <location>
        <begin position="810"/>
        <end position="821"/>
    </location>
</feature>
<dbReference type="SUPFAM" id="SSF50729">
    <property type="entry name" value="PH domain-like"/>
    <property type="match status" value="1"/>
</dbReference>
<comment type="caution">
    <text evidence="3">The sequence shown here is derived from an EMBL/GenBank/DDBJ whole genome shotgun (WGS) entry which is preliminary data.</text>
</comment>
<reference evidence="3 4" key="2">
    <citation type="journal article" date="2017" name="Sci. Rep.">
        <title>Ant-infecting Ophiocordyceps genomes reveal a high diversity of potential behavioral manipulation genes and a possible major role for enterotoxins.</title>
        <authorList>
            <person name="de Bekker C."/>
            <person name="Ohm R.A."/>
            <person name="Evans H.C."/>
            <person name="Brachmann A."/>
            <person name="Hughes D.P."/>
        </authorList>
    </citation>
    <scope>NUCLEOTIDE SEQUENCE [LARGE SCALE GENOMIC DNA]</scope>
    <source>
        <strain evidence="3 4">SC16a</strain>
    </source>
</reference>
<feature type="region of interest" description="Disordered" evidence="1">
    <location>
        <begin position="312"/>
        <end position="345"/>
    </location>
</feature>
<feature type="compositionally biased region" description="Polar residues" evidence="1">
    <location>
        <begin position="906"/>
        <end position="925"/>
    </location>
</feature>
<feature type="region of interest" description="Disordered" evidence="1">
    <location>
        <begin position="362"/>
        <end position="553"/>
    </location>
</feature>
<dbReference type="InterPro" id="IPR011993">
    <property type="entry name" value="PH-like_dom_sf"/>
</dbReference>
<dbReference type="Proteomes" id="UP000037136">
    <property type="component" value="Unassembled WGS sequence"/>
</dbReference>
<evidence type="ECO:0000259" key="2">
    <source>
        <dbReference type="PROSITE" id="PS50196"/>
    </source>
</evidence>
<feature type="compositionally biased region" description="Polar residues" evidence="1">
    <location>
        <begin position="715"/>
        <end position="729"/>
    </location>
</feature>
<feature type="compositionally biased region" description="Low complexity" evidence="1">
    <location>
        <begin position="743"/>
        <end position="766"/>
    </location>
</feature>
<feature type="region of interest" description="Disordered" evidence="1">
    <location>
        <begin position="899"/>
        <end position="1080"/>
    </location>
</feature>
<dbReference type="Pfam" id="PF00638">
    <property type="entry name" value="Ran_BP1"/>
    <property type="match status" value="1"/>
</dbReference>